<evidence type="ECO:0000256" key="11">
    <source>
        <dbReference type="SAM" id="MobiDB-lite"/>
    </source>
</evidence>
<sequence>MSAPGQPVAQAPPVASPEALAVAQFLRSQDLKSRTCILQGQRKDLFKVKRAVRALQSETYTKACKKNSHLPKVSDHNEAVQVFSLLPRNLLALRVSKIEPESHEGHSHGKPTKRVKGLWTVKIEQQQEMRDELYYTWFYEPRTWKQTIMGVGVILVLLLVVMFPLWPPMLRLGVWYLSMVMLGLIGLFFAMSIFRLILFVTTIVVASPGIWLYPNLFEDVGFFDSFKPLWAWHKVGKEKKKKIVVSSKEKQGSASTEEATPAAAASSASPPGTVVPPKPTVEDG</sequence>
<comment type="similarity">
    <text evidence="2">Belongs to the SEC62 family.</text>
</comment>
<keyword evidence="4" id="KW-0813">Transport</keyword>
<keyword evidence="8 12" id="KW-1133">Transmembrane helix</keyword>
<evidence type="ECO:0000256" key="6">
    <source>
        <dbReference type="ARBA" id="ARBA00022824"/>
    </source>
</evidence>
<evidence type="ECO:0000256" key="5">
    <source>
        <dbReference type="ARBA" id="ARBA00022692"/>
    </source>
</evidence>
<comment type="subcellular location">
    <subcellularLocation>
        <location evidence="1">Endoplasmic reticulum membrane</location>
        <topology evidence="1">Multi-pass membrane protein</topology>
    </subcellularLocation>
</comment>
<dbReference type="Proteomes" id="UP001447188">
    <property type="component" value="Unassembled WGS sequence"/>
</dbReference>
<gene>
    <name evidence="13" type="primary">SEC62</name>
    <name evidence="13" type="ORF">Q9L58_000843</name>
</gene>
<dbReference type="PANTHER" id="PTHR12443">
    <property type="entry name" value="TRANSLOCATION PROTEIN SEC62"/>
    <property type="match status" value="1"/>
</dbReference>
<feature type="region of interest" description="Disordered" evidence="11">
    <location>
        <begin position="238"/>
        <end position="284"/>
    </location>
</feature>
<keyword evidence="10 12" id="KW-0472">Membrane</keyword>
<feature type="transmembrane region" description="Helical" evidence="12">
    <location>
        <begin position="147"/>
        <end position="166"/>
    </location>
</feature>
<dbReference type="NCBIfam" id="TIGR00869">
    <property type="entry name" value="sec62"/>
    <property type="match status" value="1"/>
</dbReference>
<name>A0ABR3GW25_9PEZI</name>
<dbReference type="InterPro" id="IPR011553">
    <property type="entry name" value="Sec62_asco"/>
</dbReference>
<feature type="transmembrane region" description="Helical" evidence="12">
    <location>
        <begin position="196"/>
        <end position="213"/>
    </location>
</feature>
<dbReference type="PANTHER" id="PTHR12443:SF9">
    <property type="entry name" value="TRANSLOCATION PROTEIN SEC62"/>
    <property type="match status" value="1"/>
</dbReference>
<evidence type="ECO:0000256" key="9">
    <source>
        <dbReference type="ARBA" id="ARBA00023010"/>
    </source>
</evidence>
<keyword evidence="7" id="KW-0653">Protein transport</keyword>
<keyword evidence="9" id="KW-0811">Translocation</keyword>
<feature type="compositionally biased region" description="Low complexity" evidence="11">
    <location>
        <begin position="252"/>
        <end position="272"/>
    </location>
</feature>
<evidence type="ECO:0000256" key="1">
    <source>
        <dbReference type="ARBA" id="ARBA00004477"/>
    </source>
</evidence>
<organism evidence="13 14">
    <name type="scientific">Discina gigas</name>
    <dbReference type="NCBI Taxonomy" id="1032678"/>
    <lineage>
        <taxon>Eukaryota</taxon>
        <taxon>Fungi</taxon>
        <taxon>Dikarya</taxon>
        <taxon>Ascomycota</taxon>
        <taxon>Pezizomycotina</taxon>
        <taxon>Pezizomycetes</taxon>
        <taxon>Pezizales</taxon>
        <taxon>Discinaceae</taxon>
        <taxon>Discina</taxon>
    </lineage>
</organism>
<accession>A0ABR3GW25</accession>
<reference evidence="13 14" key="1">
    <citation type="submission" date="2024-02" db="EMBL/GenBank/DDBJ databases">
        <title>Discinaceae phylogenomics.</title>
        <authorList>
            <person name="Dirks A.C."/>
            <person name="James T.Y."/>
        </authorList>
    </citation>
    <scope>NUCLEOTIDE SEQUENCE [LARGE SCALE GENOMIC DNA]</scope>
    <source>
        <strain evidence="13 14">ACD0624</strain>
    </source>
</reference>
<proteinExistence type="inferred from homology"/>
<dbReference type="EMBL" id="JBBBZM010000006">
    <property type="protein sequence ID" value="KAL0640015.1"/>
    <property type="molecule type" value="Genomic_DNA"/>
</dbReference>
<dbReference type="Pfam" id="PF03839">
    <property type="entry name" value="Sec62"/>
    <property type="match status" value="1"/>
</dbReference>
<evidence type="ECO:0000256" key="8">
    <source>
        <dbReference type="ARBA" id="ARBA00022989"/>
    </source>
</evidence>
<dbReference type="InterPro" id="IPR004728">
    <property type="entry name" value="Sec62"/>
</dbReference>
<evidence type="ECO:0000256" key="2">
    <source>
        <dbReference type="ARBA" id="ARBA00010604"/>
    </source>
</evidence>
<protein>
    <recommendedName>
        <fullName evidence="3">Translocation protein SEC62</fullName>
    </recommendedName>
</protein>
<keyword evidence="6" id="KW-0256">Endoplasmic reticulum</keyword>
<evidence type="ECO:0000256" key="10">
    <source>
        <dbReference type="ARBA" id="ARBA00023136"/>
    </source>
</evidence>
<keyword evidence="5 12" id="KW-0812">Transmembrane</keyword>
<evidence type="ECO:0000256" key="12">
    <source>
        <dbReference type="SAM" id="Phobius"/>
    </source>
</evidence>
<feature type="compositionally biased region" description="Pro residues" evidence="11">
    <location>
        <begin position="273"/>
        <end position="284"/>
    </location>
</feature>
<feature type="transmembrane region" description="Helical" evidence="12">
    <location>
        <begin position="172"/>
        <end position="189"/>
    </location>
</feature>
<evidence type="ECO:0000256" key="4">
    <source>
        <dbReference type="ARBA" id="ARBA00022448"/>
    </source>
</evidence>
<evidence type="ECO:0000256" key="3">
    <source>
        <dbReference type="ARBA" id="ARBA00021257"/>
    </source>
</evidence>
<evidence type="ECO:0000313" key="14">
    <source>
        <dbReference type="Proteomes" id="UP001447188"/>
    </source>
</evidence>
<keyword evidence="14" id="KW-1185">Reference proteome</keyword>
<comment type="caution">
    <text evidence="13">The sequence shown here is derived from an EMBL/GenBank/DDBJ whole genome shotgun (WGS) entry which is preliminary data.</text>
</comment>
<evidence type="ECO:0000256" key="7">
    <source>
        <dbReference type="ARBA" id="ARBA00022927"/>
    </source>
</evidence>
<evidence type="ECO:0000313" key="13">
    <source>
        <dbReference type="EMBL" id="KAL0640015.1"/>
    </source>
</evidence>